<evidence type="ECO:0000313" key="2">
    <source>
        <dbReference type="Proteomes" id="UP000186601"/>
    </source>
</evidence>
<dbReference type="AlphaFoldDB" id="A0A2R6NKI2"/>
<reference evidence="1 2" key="1">
    <citation type="submission" date="2018-02" db="EMBL/GenBank/DDBJ databases">
        <title>Genome sequence of the basidiomycete white-rot fungus Phlebia centrifuga.</title>
        <authorList>
            <person name="Granchi Z."/>
            <person name="Peng M."/>
            <person name="de Vries R.P."/>
            <person name="Hilden K."/>
            <person name="Makela M.R."/>
            <person name="Grigoriev I."/>
            <person name="Riley R."/>
        </authorList>
    </citation>
    <scope>NUCLEOTIDE SEQUENCE [LARGE SCALE GENOMIC DNA]</scope>
    <source>
        <strain evidence="1 2">FBCC195</strain>
    </source>
</reference>
<comment type="caution">
    <text evidence="1">The sequence shown here is derived from an EMBL/GenBank/DDBJ whole genome shotgun (WGS) entry which is preliminary data.</text>
</comment>
<sequence>MADGASAIIGILAFGLHVVHKVYEIIEAIKDAPDDILALRQDATEIGCFLLHLQQSNVWDSAVIPQIIDSASLIARIKEALDEIELFVDKVTEQRRDGKVRVRKIKWLLRNGRCEKLRGSLASFKSSIIAIVTASTS</sequence>
<proteinExistence type="predicted"/>
<dbReference type="EMBL" id="MLYV02001139">
    <property type="protein sequence ID" value="PSR72738.1"/>
    <property type="molecule type" value="Genomic_DNA"/>
</dbReference>
<evidence type="ECO:0008006" key="3">
    <source>
        <dbReference type="Google" id="ProtNLM"/>
    </source>
</evidence>
<dbReference type="OrthoDB" id="432483at2759"/>
<keyword evidence="2" id="KW-1185">Reference proteome</keyword>
<organism evidence="1 2">
    <name type="scientific">Hermanssonia centrifuga</name>
    <dbReference type="NCBI Taxonomy" id="98765"/>
    <lineage>
        <taxon>Eukaryota</taxon>
        <taxon>Fungi</taxon>
        <taxon>Dikarya</taxon>
        <taxon>Basidiomycota</taxon>
        <taxon>Agaricomycotina</taxon>
        <taxon>Agaricomycetes</taxon>
        <taxon>Polyporales</taxon>
        <taxon>Meruliaceae</taxon>
        <taxon>Hermanssonia</taxon>
    </lineage>
</organism>
<dbReference type="Proteomes" id="UP000186601">
    <property type="component" value="Unassembled WGS sequence"/>
</dbReference>
<gene>
    <name evidence="1" type="ORF">PHLCEN_2v11433</name>
</gene>
<protein>
    <recommendedName>
        <fullName evidence="3">Fungal N-terminal domain-containing protein</fullName>
    </recommendedName>
</protein>
<dbReference type="STRING" id="98765.A0A2R6NKI2"/>
<name>A0A2R6NKI2_9APHY</name>
<evidence type="ECO:0000313" key="1">
    <source>
        <dbReference type="EMBL" id="PSR72738.1"/>
    </source>
</evidence>
<accession>A0A2R6NKI2</accession>